<name>A0A4Y8UNR5_9BACT</name>
<dbReference type="EMBL" id="SGVY01000078">
    <property type="protein sequence ID" value="TFH70290.1"/>
    <property type="molecule type" value="Genomic_DNA"/>
</dbReference>
<feature type="transmembrane region" description="Helical" evidence="1">
    <location>
        <begin position="58"/>
        <end position="77"/>
    </location>
</feature>
<keyword evidence="1" id="KW-0472">Membrane</keyword>
<dbReference type="GeneID" id="302996806"/>
<dbReference type="Pfam" id="PF14317">
    <property type="entry name" value="YcxB"/>
    <property type="match status" value="1"/>
</dbReference>
<evidence type="ECO:0000256" key="1">
    <source>
        <dbReference type="SAM" id="Phobius"/>
    </source>
</evidence>
<keyword evidence="4" id="KW-1185">Reference proteome</keyword>
<keyword evidence="1" id="KW-0812">Transmembrane</keyword>
<proteinExistence type="predicted"/>
<organism evidence="3 4">
    <name type="scientific">Segatella hominis</name>
    <dbReference type="NCBI Taxonomy" id="2518605"/>
    <lineage>
        <taxon>Bacteria</taxon>
        <taxon>Pseudomonadati</taxon>
        <taxon>Bacteroidota</taxon>
        <taxon>Bacteroidia</taxon>
        <taxon>Bacteroidales</taxon>
        <taxon>Prevotellaceae</taxon>
        <taxon>Segatella</taxon>
    </lineage>
</organism>
<accession>A0A4Y8UNR5</accession>
<gene>
    <name evidence="3" type="ORF">EXN75_16215</name>
</gene>
<dbReference type="InterPro" id="IPR025588">
    <property type="entry name" value="YcxB-like_C"/>
</dbReference>
<evidence type="ECO:0000259" key="2">
    <source>
        <dbReference type="Pfam" id="PF14317"/>
    </source>
</evidence>
<feature type="transmembrane region" description="Helical" evidence="1">
    <location>
        <begin position="31"/>
        <end position="52"/>
    </location>
</feature>
<protein>
    <recommendedName>
        <fullName evidence="2">YcxB-like C-terminal domain-containing protein</fullName>
    </recommendedName>
</protein>
<dbReference type="Proteomes" id="UP000297872">
    <property type="component" value="Unassembled WGS sequence"/>
</dbReference>
<reference evidence="3 4" key="1">
    <citation type="submission" date="2019-02" db="EMBL/GenBank/DDBJ databases">
        <title>Draft Genome Sequence of the Prevotella sp. BCRC 81118, Isolated from Human Feces.</title>
        <authorList>
            <person name="Huang C.-H."/>
        </authorList>
    </citation>
    <scope>NUCLEOTIDE SEQUENCE [LARGE SCALE GENOMIC DNA]</scope>
    <source>
        <strain evidence="3 4">BCRC 81118</strain>
    </source>
</reference>
<feature type="domain" description="YcxB-like C-terminal" evidence="2">
    <location>
        <begin position="104"/>
        <end position="152"/>
    </location>
</feature>
<dbReference type="RefSeq" id="WP_118066834.1">
    <property type="nucleotide sequence ID" value="NZ_SGVY01000078.1"/>
</dbReference>
<dbReference type="AlphaFoldDB" id="A0A4Y8UNR5"/>
<comment type="caution">
    <text evidence="3">The sequence shown here is derived from an EMBL/GenBank/DDBJ whole genome shotgun (WGS) entry which is preliminary data.</text>
</comment>
<evidence type="ECO:0000313" key="4">
    <source>
        <dbReference type="Proteomes" id="UP000297872"/>
    </source>
</evidence>
<keyword evidence="1" id="KW-1133">Transmembrane helix</keyword>
<evidence type="ECO:0000313" key="3">
    <source>
        <dbReference type="EMBL" id="TFH70290.1"/>
    </source>
</evidence>
<sequence length="166" mass="19607">MKQPLFTINSTFSEEEVVRFNKYVILHMFHYVRNVIICNIILLLFTVGMIVNDITSEDFPIGSIMMFLLIIIVNWSLYKSPIQKARKVYRQNKTIRDAIYIVKFYDDHYVVTCNEIESSIPFDKLYKIIETDTNYYLMASKVSGTIICKADCPNDFDVYIHEFINR</sequence>